<dbReference type="EMBL" id="ASGP02000005">
    <property type="protein sequence ID" value="KAH9505971.1"/>
    <property type="molecule type" value="Genomic_DNA"/>
</dbReference>
<comment type="caution">
    <text evidence="1">The sequence shown here is derived from an EMBL/GenBank/DDBJ whole genome shotgun (WGS) entry which is preliminary data.</text>
</comment>
<evidence type="ECO:0000313" key="2">
    <source>
        <dbReference type="Proteomes" id="UP000790347"/>
    </source>
</evidence>
<sequence>MKKNHHENEEKSIHNNKQQAKLLQQKLRFYLSYTIAMCDEIRQQNWLDVLVFHRERLWQEIQQNDSSSSSSSSVVIYSSLEFYFLLINNYGTETNLNASKVGATKKIIGKKIVQQQ</sequence>
<name>A0A922HQV5_DERFA</name>
<dbReference type="Proteomes" id="UP000790347">
    <property type="component" value="Unassembled WGS sequence"/>
</dbReference>
<evidence type="ECO:0000313" key="1">
    <source>
        <dbReference type="EMBL" id="KAH9505971.1"/>
    </source>
</evidence>
<gene>
    <name evidence="1" type="ORF">DERF_010733</name>
</gene>
<dbReference type="AlphaFoldDB" id="A0A922HQV5"/>
<reference evidence="1" key="2">
    <citation type="journal article" date="2022" name="Res Sq">
        <title>Comparative Genomics Reveals Insights into the Divergent Evolution of Astigmatic Mites and Household Pest Adaptations.</title>
        <authorList>
            <person name="Xiong Q."/>
            <person name="Wan A.T.-Y."/>
            <person name="Liu X.-Y."/>
            <person name="Fung C.S.-H."/>
            <person name="Xiao X."/>
            <person name="Malainual N."/>
            <person name="Hou J."/>
            <person name="Wang L."/>
            <person name="Wang M."/>
            <person name="Yang K."/>
            <person name="Cui Y."/>
            <person name="Leung E."/>
            <person name="Nong W."/>
            <person name="Shin S.-K."/>
            <person name="Au S."/>
            <person name="Jeong K.Y."/>
            <person name="Chew F.T."/>
            <person name="Hui J."/>
            <person name="Leung T.F."/>
            <person name="Tungtrongchitr A."/>
            <person name="Zhong N."/>
            <person name="Liu Z."/>
            <person name="Tsui S."/>
        </authorList>
    </citation>
    <scope>NUCLEOTIDE SEQUENCE</scope>
    <source>
        <strain evidence="1">Derf</strain>
        <tissue evidence="1">Whole organism</tissue>
    </source>
</reference>
<organism evidence="1 2">
    <name type="scientific">Dermatophagoides farinae</name>
    <name type="common">American house dust mite</name>
    <dbReference type="NCBI Taxonomy" id="6954"/>
    <lineage>
        <taxon>Eukaryota</taxon>
        <taxon>Metazoa</taxon>
        <taxon>Ecdysozoa</taxon>
        <taxon>Arthropoda</taxon>
        <taxon>Chelicerata</taxon>
        <taxon>Arachnida</taxon>
        <taxon>Acari</taxon>
        <taxon>Acariformes</taxon>
        <taxon>Sarcoptiformes</taxon>
        <taxon>Astigmata</taxon>
        <taxon>Psoroptidia</taxon>
        <taxon>Analgoidea</taxon>
        <taxon>Pyroglyphidae</taxon>
        <taxon>Dermatophagoidinae</taxon>
        <taxon>Dermatophagoides</taxon>
    </lineage>
</organism>
<protein>
    <submittedName>
        <fullName evidence="1">Uncharacterized protein</fullName>
    </submittedName>
</protein>
<reference evidence="1" key="1">
    <citation type="submission" date="2013-05" db="EMBL/GenBank/DDBJ databases">
        <authorList>
            <person name="Yim A.K.Y."/>
            <person name="Chan T.F."/>
            <person name="Ji K.M."/>
            <person name="Liu X.Y."/>
            <person name="Zhou J.W."/>
            <person name="Li R.Q."/>
            <person name="Yang K.Y."/>
            <person name="Li J."/>
            <person name="Li M."/>
            <person name="Law P.T.W."/>
            <person name="Wu Y.L."/>
            <person name="Cai Z.L."/>
            <person name="Qin H."/>
            <person name="Bao Y."/>
            <person name="Leung R.K.K."/>
            <person name="Ng P.K.S."/>
            <person name="Zou J."/>
            <person name="Zhong X.J."/>
            <person name="Ran P.X."/>
            <person name="Zhong N.S."/>
            <person name="Liu Z.G."/>
            <person name="Tsui S.K.W."/>
        </authorList>
    </citation>
    <scope>NUCLEOTIDE SEQUENCE</scope>
    <source>
        <strain evidence="1">Derf</strain>
        <tissue evidence="1">Whole organism</tissue>
    </source>
</reference>
<proteinExistence type="predicted"/>
<keyword evidence="2" id="KW-1185">Reference proteome</keyword>
<accession>A0A922HQV5</accession>